<dbReference type="VEuPathDB" id="FungiDB:MELLADRAFT_87174"/>
<feature type="compositionally biased region" description="Polar residues" evidence="1">
    <location>
        <begin position="82"/>
        <end position="103"/>
    </location>
</feature>
<dbReference type="Proteomes" id="UP000001072">
    <property type="component" value="Unassembled WGS sequence"/>
</dbReference>
<feature type="compositionally biased region" description="Basic and acidic residues" evidence="1">
    <location>
        <begin position="139"/>
        <end position="164"/>
    </location>
</feature>
<evidence type="ECO:0000256" key="1">
    <source>
        <dbReference type="SAM" id="MobiDB-lite"/>
    </source>
</evidence>
<dbReference type="OrthoDB" id="2498923at2759"/>
<organism evidence="3">
    <name type="scientific">Melampsora larici-populina (strain 98AG31 / pathotype 3-4-7)</name>
    <name type="common">Poplar leaf rust fungus</name>
    <dbReference type="NCBI Taxonomy" id="747676"/>
    <lineage>
        <taxon>Eukaryota</taxon>
        <taxon>Fungi</taxon>
        <taxon>Dikarya</taxon>
        <taxon>Basidiomycota</taxon>
        <taxon>Pucciniomycotina</taxon>
        <taxon>Pucciniomycetes</taxon>
        <taxon>Pucciniales</taxon>
        <taxon>Melampsoraceae</taxon>
        <taxon>Melampsora</taxon>
    </lineage>
</organism>
<feature type="compositionally biased region" description="Acidic residues" evidence="1">
    <location>
        <begin position="521"/>
        <end position="573"/>
    </location>
</feature>
<feature type="region of interest" description="Disordered" evidence="1">
    <location>
        <begin position="496"/>
        <end position="573"/>
    </location>
</feature>
<sequence>MSRRIRYEPYPGRKSPNESASPQIGPRLRNRPRQPTPSTSKVQKTTTQSQKAKNLPKSKKLPSVPSTNNNHDNNETKKDQSQKATNLQKNKKPSVQTVQTNDQPPIKENPVLTLSKSKHLPKGKAVQAEPLYDDLSQFNHDDEADSSRIHEDDDHWEHKHGDDADSTHMTGFKLASFNNLSSQAQLDEHHKTLGRQICNVAGGENQFNACIVTMLSELKVQSSNGFSQTKSKRGRTIMTTDTTDNWEDSYELRQCIRLIATNCITSPDVQAYTATRDTLGKQETLPRSLYAKTMTLILSKPTKWKKRLLPPAYGIDPDPRHTALFQKAINKILKDIRKSFEETLLTEINLPNRKSNPPYGNVPLLEVMIVKLQEKKKVFVGGPIVREEIVEKLDHIQEARFAWLRMQVCHWGLGRDRYNNRSFWKVVDAHLEFLRGQTTRYRYAYFTAVLQDDFDRITWEKTFDELKKHCDFSLPSNNRIEKVMKELDKTFGTRLAPDEAAHQLPGPIEDKEHSVEKENDPVEEVNEPVGPEDEEEDEPEEEEEEEDDEEQEEDGEDDEEQEEDGEDDEEEDL</sequence>
<gene>
    <name evidence="2" type="ORF">MELLADRAFT_87174</name>
</gene>
<dbReference type="HOGENOM" id="CLU_475728_0_0_1"/>
<proteinExistence type="predicted"/>
<dbReference type="EMBL" id="GL883090">
    <property type="protein sequence ID" value="EGG12862.1"/>
    <property type="molecule type" value="Genomic_DNA"/>
</dbReference>
<evidence type="ECO:0000313" key="3">
    <source>
        <dbReference type="Proteomes" id="UP000001072"/>
    </source>
</evidence>
<dbReference type="InParanoid" id="F4R4S7"/>
<feature type="compositionally biased region" description="Low complexity" evidence="1">
    <location>
        <begin position="36"/>
        <end position="51"/>
    </location>
</feature>
<dbReference type="STRING" id="747676.F4R4S7"/>
<dbReference type="GeneID" id="18934415"/>
<protein>
    <submittedName>
        <fullName evidence="2">Uncharacterized protein</fullName>
    </submittedName>
</protein>
<feature type="compositionally biased region" description="Basic and acidic residues" evidence="1">
    <location>
        <begin position="508"/>
        <end position="520"/>
    </location>
</feature>
<keyword evidence="3" id="KW-1185">Reference proteome</keyword>
<dbReference type="AlphaFoldDB" id="F4R4S7"/>
<feature type="compositionally biased region" description="Basic and acidic residues" evidence="1">
    <location>
        <begin position="72"/>
        <end position="81"/>
    </location>
</feature>
<accession>F4R4S7</accession>
<dbReference type="RefSeq" id="XP_007403800.1">
    <property type="nucleotide sequence ID" value="XM_007403738.1"/>
</dbReference>
<reference evidence="3" key="1">
    <citation type="journal article" date="2011" name="Proc. Natl. Acad. Sci. U.S.A.">
        <title>Obligate biotrophy features unraveled by the genomic analysis of rust fungi.</title>
        <authorList>
            <person name="Duplessis S."/>
            <person name="Cuomo C.A."/>
            <person name="Lin Y.-C."/>
            <person name="Aerts A."/>
            <person name="Tisserant E."/>
            <person name="Veneault-Fourrey C."/>
            <person name="Joly D.L."/>
            <person name="Hacquard S."/>
            <person name="Amselem J."/>
            <person name="Cantarel B.L."/>
            <person name="Chiu R."/>
            <person name="Coutinho P.M."/>
            <person name="Feau N."/>
            <person name="Field M."/>
            <person name="Frey P."/>
            <person name="Gelhaye E."/>
            <person name="Goldberg J."/>
            <person name="Grabherr M.G."/>
            <person name="Kodira C.D."/>
            <person name="Kohler A."/>
            <person name="Kuees U."/>
            <person name="Lindquist E.A."/>
            <person name="Lucas S.M."/>
            <person name="Mago R."/>
            <person name="Mauceli E."/>
            <person name="Morin E."/>
            <person name="Murat C."/>
            <person name="Pangilinan J.L."/>
            <person name="Park R."/>
            <person name="Pearson M."/>
            <person name="Quesneville H."/>
            <person name="Rouhier N."/>
            <person name="Sakthikumar S."/>
            <person name="Salamov A.A."/>
            <person name="Schmutz J."/>
            <person name="Selles B."/>
            <person name="Shapiro H."/>
            <person name="Tanguay P."/>
            <person name="Tuskan G.A."/>
            <person name="Henrissat B."/>
            <person name="Van de Peer Y."/>
            <person name="Rouze P."/>
            <person name="Ellis J.G."/>
            <person name="Dodds P.N."/>
            <person name="Schein J.E."/>
            <person name="Zhong S."/>
            <person name="Hamelin R.C."/>
            <person name="Grigoriev I.V."/>
            <person name="Szabo L.J."/>
            <person name="Martin F."/>
        </authorList>
    </citation>
    <scope>NUCLEOTIDE SEQUENCE [LARGE SCALE GENOMIC DNA]</scope>
    <source>
        <strain evidence="3">98AG31 / pathotype 3-4-7</strain>
    </source>
</reference>
<evidence type="ECO:0000313" key="2">
    <source>
        <dbReference type="EMBL" id="EGG12862.1"/>
    </source>
</evidence>
<dbReference type="KEGG" id="mlr:MELLADRAFT_87174"/>
<feature type="region of interest" description="Disordered" evidence="1">
    <location>
        <begin position="1"/>
        <end position="164"/>
    </location>
</feature>
<name>F4R4S7_MELLP</name>